<dbReference type="AlphaFoldDB" id="A0ABC8S6S9"/>
<evidence type="ECO:0000256" key="1">
    <source>
        <dbReference type="ARBA" id="ARBA00004123"/>
    </source>
</evidence>
<dbReference type="EMBL" id="CAUOFW020002303">
    <property type="protein sequence ID" value="CAK9152855.1"/>
    <property type="molecule type" value="Genomic_DNA"/>
</dbReference>
<accession>A0ABC8S6S9</accession>
<gene>
    <name evidence="4" type="ORF">ILEXP_LOCUS21089</name>
</gene>
<comment type="caution">
    <text evidence="4">The sequence shown here is derived from an EMBL/GenBank/DDBJ whole genome shotgun (WGS) entry which is preliminary data.</text>
</comment>
<sequence length="196" mass="22087">MSSGGCTIVGVGSLVEATKKLHGIGMPLKTNKFCILFISFIACMHQSDMEGGSTKRKACDEEEQMEKFFALIRSSREAREYIVNGIGGARDDDEFKDKAINKKKRHKVEEDKPNAVWNPSFQLEDFLDDPQLIKNPQISAVTSSQSKEGSKEEDMEKGRSPLSFADLIILFNGLPIQHNLFSEQHMQMQFLNRTLL</sequence>
<comment type="similarity">
    <text evidence="2">Belongs to the NPR1-interactor family.</text>
</comment>
<evidence type="ECO:0000256" key="2">
    <source>
        <dbReference type="ARBA" id="ARBA00009937"/>
    </source>
</evidence>
<evidence type="ECO:0000313" key="4">
    <source>
        <dbReference type="EMBL" id="CAK9152855.1"/>
    </source>
</evidence>
<dbReference type="PANTHER" id="PTHR33669:SF14">
    <property type="entry name" value="NRR REPRESSOR HOMOLOG 3"/>
    <property type="match status" value="1"/>
</dbReference>
<dbReference type="Pfam" id="PF15699">
    <property type="entry name" value="NPR1_interact"/>
    <property type="match status" value="1"/>
</dbReference>
<name>A0ABC8S6S9_9AQUA</name>
<dbReference type="GO" id="GO:0005634">
    <property type="term" value="C:nucleus"/>
    <property type="evidence" value="ECO:0007669"/>
    <property type="project" value="UniProtKB-SubCell"/>
</dbReference>
<keyword evidence="5" id="KW-1185">Reference proteome</keyword>
<dbReference type="InterPro" id="IPR031425">
    <property type="entry name" value="NPR1/NH1-interacting"/>
</dbReference>
<comment type="subcellular location">
    <subcellularLocation>
        <location evidence="1">Nucleus</location>
    </subcellularLocation>
</comment>
<dbReference type="Proteomes" id="UP001642360">
    <property type="component" value="Unassembled WGS sequence"/>
</dbReference>
<dbReference type="PANTHER" id="PTHR33669">
    <property type="entry name" value="PROTEIN NEGATIVE REGULATOR OF RESISTANCE"/>
    <property type="match status" value="1"/>
</dbReference>
<reference evidence="4 5" key="1">
    <citation type="submission" date="2024-02" db="EMBL/GenBank/DDBJ databases">
        <authorList>
            <person name="Vignale AGUSTIN F."/>
            <person name="Sosa J E."/>
            <person name="Modenutti C."/>
        </authorList>
    </citation>
    <scope>NUCLEOTIDE SEQUENCE [LARGE SCALE GENOMIC DNA]</scope>
</reference>
<proteinExistence type="inferred from homology"/>
<evidence type="ECO:0000256" key="3">
    <source>
        <dbReference type="ARBA" id="ARBA00023242"/>
    </source>
</evidence>
<keyword evidence="3" id="KW-0539">Nucleus</keyword>
<evidence type="ECO:0000313" key="5">
    <source>
        <dbReference type="Proteomes" id="UP001642360"/>
    </source>
</evidence>
<organism evidence="4 5">
    <name type="scientific">Ilex paraguariensis</name>
    <name type="common">yerba mate</name>
    <dbReference type="NCBI Taxonomy" id="185542"/>
    <lineage>
        <taxon>Eukaryota</taxon>
        <taxon>Viridiplantae</taxon>
        <taxon>Streptophyta</taxon>
        <taxon>Embryophyta</taxon>
        <taxon>Tracheophyta</taxon>
        <taxon>Spermatophyta</taxon>
        <taxon>Magnoliopsida</taxon>
        <taxon>eudicotyledons</taxon>
        <taxon>Gunneridae</taxon>
        <taxon>Pentapetalae</taxon>
        <taxon>asterids</taxon>
        <taxon>campanulids</taxon>
        <taxon>Aquifoliales</taxon>
        <taxon>Aquifoliaceae</taxon>
        <taxon>Ilex</taxon>
    </lineage>
</organism>
<protein>
    <submittedName>
        <fullName evidence="4">Uncharacterized protein</fullName>
    </submittedName>
</protein>